<proteinExistence type="inferred from homology"/>
<dbReference type="InterPro" id="IPR006913">
    <property type="entry name" value="CENP-V/GFA"/>
</dbReference>
<dbReference type="Gene3D" id="3.90.1590.10">
    <property type="entry name" value="glutathione-dependent formaldehyde- activating enzyme (gfa)"/>
    <property type="match status" value="1"/>
</dbReference>
<evidence type="ECO:0000256" key="5">
    <source>
        <dbReference type="SAM" id="MobiDB-lite"/>
    </source>
</evidence>
<dbReference type="PROSITE" id="PS51891">
    <property type="entry name" value="CENP_V_GFA"/>
    <property type="match status" value="1"/>
</dbReference>
<feature type="compositionally biased region" description="Basic and acidic residues" evidence="5">
    <location>
        <begin position="29"/>
        <end position="39"/>
    </location>
</feature>
<dbReference type="InterPro" id="IPR011057">
    <property type="entry name" value="Mss4-like_sf"/>
</dbReference>
<sequence>MRAGWWPCRARYGPGRGSASSPRALILSRADEQARRRADSPGSGGRRWRRVSPDGPIFTPRPGDATVASAAPRGEARPMTDPSIVGGCLCGAVRYAAPGAEPAAVALCHCDDCQRQSGAPFSLNVVIDADAFRVEDSSTLRTFNTTGQETGEVRDRVFCGNCGSPIYTTLAEMGGMIALKAGTLDDRSWLAPEMELWCERRHPWVTTGEERGEFATGLPT</sequence>
<evidence type="ECO:0000256" key="2">
    <source>
        <dbReference type="ARBA" id="ARBA00022723"/>
    </source>
</evidence>
<protein>
    <recommendedName>
        <fullName evidence="6">CENP-V/GFA domain-containing protein</fullName>
    </recommendedName>
</protein>
<dbReference type="EMBL" id="PYYB01000001">
    <property type="protein sequence ID" value="PTL60759.1"/>
    <property type="molecule type" value="Genomic_DNA"/>
</dbReference>
<keyword evidence="8" id="KW-1185">Reference proteome</keyword>
<evidence type="ECO:0000256" key="3">
    <source>
        <dbReference type="ARBA" id="ARBA00022833"/>
    </source>
</evidence>
<accession>A0A2T4UNE7</accession>
<feature type="region of interest" description="Disordered" evidence="5">
    <location>
        <begin position="14"/>
        <end position="78"/>
    </location>
</feature>
<evidence type="ECO:0000259" key="6">
    <source>
        <dbReference type="PROSITE" id="PS51891"/>
    </source>
</evidence>
<dbReference type="Pfam" id="PF04828">
    <property type="entry name" value="GFA"/>
    <property type="match status" value="1"/>
</dbReference>
<feature type="domain" description="CENP-V/GFA" evidence="6">
    <location>
        <begin position="84"/>
        <end position="190"/>
    </location>
</feature>
<keyword evidence="2" id="KW-0479">Metal-binding</keyword>
<dbReference type="AlphaFoldDB" id="A0A2T4UNE7"/>
<keyword evidence="4" id="KW-0456">Lyase</keyword>
<comment type="caution">
    <text evidence="7">The sequence shown here is derived from an EMBL/GenBank/DDBJ whole genome shotgun (WGS) entry which is preliminary data.</text>
</comment>
<evidence type="ECO:0000256" key="1">
    <source>
        <dbReference type="ARBA" id="ARBA00005495"/>
    </source>
</evidence>
<keyword evidence="3" id="KW-0862">Zinc</keyword>
<evidence type="ECO:0000313" key="7">
    <source>
        <dbReference type="EMBL" id="PTL60759.1"/>
    </source>
</evidence>
<dbReference type="Proteomes" id="UP000240739">
    <property type="component" value="Unassembled WGS sequence"/>
</dbReference>
<dbReference type="PANTHER" id="PTHR33337:SF40">
    <property type="entry name" value="CENP-V_GFA DOMAIN-CONTAINING PROTEIN-RELATED"/>
    <property type="match status" value="1"/>
</dbReference>
<evidence type="ECO:0000256" key="4">
    <source>
        <dbReference type="ARBA" id="ARBA00023239"/>
    </source>
</evidence>
<dbReference type="GO" id="GO:0046872">
    <property type="term" value="F:metal ion binding"/>
    <property type="evidence" value="ECO:0007669"/>
    <property type="project" value="UniProtKB-KW"/>
</dbReference>
<reference evidence="7 8" key="1">
    <citation type="submission" date="2018-03" db="EMBL/GenBank/DDBJ databases">
        <title>Aquarubrobacter algicola gen. nov., sp. nov., a novel actinobacterium isolated from shallow eutrophic lake during the end of cyanobacterial harmful algal blooms.</title>
        <authorList>
            <person name="Chun S.J."/>
        </authorList>
    </citation>
    <scope>NUCLEOTIDE SEQUENCE [LARGE SCALE GENOMIC DNA]</scope>
    <source>
        <strain evidence="7 8">Seoho-28</strain>
    </source>
</reference>
<gene>
    <name evidence="7" type="ORF">C7Y72_07990</name>
</gene>
<dbReference type="GO" id="GO:0016846">
    <property type="term" value="F:carbon-sulfur lyase activity"/>
    <property type="evidence" value="ECO:0007669"/>
    <property type="project" value="InterPro"/>
</dbReference>
<name>A0A2T4UNE7_9ACTN</name>
<organism evidence="7 8">
    <name type="scientific">Paraconexibacter algicola</name>
    <dbReference type="NCBI Taxonomy" id="2133960"/>
    <lineage>
        <taxon>Bacteria</taxon>
        <taxon>Bacillati</taxon>
        <taxon>Actinomycetota</taxon>
        <taxon>Thermoleophilia</taxon>
        <taxon>Solirubrobacterales</taxon>
        <taxon>Paraconexibacteraceae</taxon>
        <taxon>Paraconexibacter</taxon>
    </lineage>
</organism>
<evidence type="ECO:0000313" key="8">
    <source>
        <dbReference type="Proteomes" id="UP000240739"/>
    </source>
</evidence>
<comment type="similarity">
    <text evidence="1">Belongs to the Gfa family.</text>
</comment>
<dbReference type="SUPFAM" id="SSF51316">
    <property type="entry name" value="Mss4-like"/>
    <property type="match status" value="1"/>
</dbReference>
<dbReference type="PANTHER" id="PTHR33337">
    <property type="entry name" value="GFA DOMAIN-CONTAINING PROTEIN"/>
    <property type="match status" value="1"/>
</dbReference>